<feature type="domain" description="DUF1330" evidence="1">
    <location>
        <begin position="3"/>
        <end position="92"/>
    </location>
</feature>
<evidence type="ECO:0000313" key="2">
    <source>
        <dbReference type="EMBL" id="SLN43647.1"/>
    </source>
</evidence>
<name>A0A1Y5SLQ0_9RHOB</name>
<protein>
    <recommendedName>
        <fullName evidence="1">DUF1330 domain-containing protein</fullName>
    </recommendedName>
</protein>
<evidence type="ECO:0000259" key="1">
    <source>
        <dbReference type="Pfam" id="PF07045"/>
    </source>
</evidence>
<proteinExistence type="predicted"/>
<dbReference type="EMBL" id="FWFQ01000014">
    <property type="protein sequence ID" value="SLN43647.1"/>
    <property type="molecule type" value="Genomic_DNA"/>
</dbReference>
<dbReference type="SUPFAM" id="SSF54909">
    <property type="entry name" value="Dimeric alpha+beta barrel"/>
    <property type="match status" value="1"/>
</dbReference>
<dbReference type="Gene3D" id="3.30.70.100">
    <property type="match status" value="1"/>
</dbReference>
<dbReference type="Pfam" id="PF07045">
    <property type="entry name" value="DUF1330"/>
    <property type="match status" value="1"/>
</dbReference>
<dbReference type="RefSeq" id="WP_085868751.1">
    <property type="nucleotide sequence ID" value="NZ_FWFQ01000014.1"/>
</dbReference>
<dbReference type="AlphaFoldDB" id="A0A1Y5SLQ0"/>
<evidence type="ECO:0000313" key="3">
    <source>
        <dbReference type="Proteomes" id="UP000193409"/>
    </source>
</evidence>
<dbReference type="InterPro" id="IPR011008">
    <property type="entry name" value="Dimeric_a/b-barrel"/>
</dbReference>
<dbReference type="OrthoDB" id="9806380at2"/>
<accession>A0A1Y5SLQ0</accession>
<reference evidence="2 3" key="1">
    <citation type="submission" date="2017-03" db="EMBL/GenBank/DDBJ databases">
        <authorList>
            <person name="Afonso C.L."/>
            <person name="Miller P.J."/>
            <person name="Scott M.A."/>
            <person name="Spackman E."/>
            <person name="Goraichik I."/>
            <person name="Dimitrov K.M."/>
            <person name="Suarez D.L."/>
            <person name="Swayne D.E."/>
        </authorList>
    </citation>
    <scope>NUCLEOTIDE SEQUENCE [LARGE SCALE GENOMIC DNA]</scope>
    <source>
        <strain evidence="2 3">CECT 7680</strain>
    </source>
</reference>
<organism evidence="2 3">
    <name type="scientific">Pseudoruegeria aquimaris</name>
    <dbReference type="NCBI Taxonomy" id="393663"/>
    <lineage>
        <taxon>Bacteria</taxon>
        <taxon>Pseudomonadati</taxon>
        <taxon>Pseudomonadota</taxon>
        <taxon>Alphaproteobacteria</taxon>
        <taxon>Rhodobacterales</taxon>
        <taxon>Roseobacteraceae</taxon>
        <taxon>Pseudoruegeria</taxon>
    </lineage>
</organism>
<keyword evidence="3" id="KW-1185">Reference proteome</keyword>
<gene>
    <name evidence="2" type="ORF">PSA7680_02203</name>
</gene>
<sequence length="93" mass="9746">MIYATVHMNITDPAALAAYRERAGAALARHGGKLEAASPTPTLLDDALPAPSMVGVLSFPSREAAIAWRDDPELAEIHALRRAAGESSIILVG</sequence>
<dbReference type="Proteomes" id="UP000193409">
    <property type="component" value="Unassembled WGS sequence"/>
</dbReference>
<dbReference type="InterPro" id="IPR010753">
    <property type="entry name" value="DUF1330"/>
</dbReference>